<dbReference type="InterPro" id="IPR026866">
    <property type="entry name" value="CR006_AAA"/>
</dbReference>
<dbReference type="Pfam" id="PF13166">
    <property type="entry name" value="AAA_13"/>
    <property type="match status" value="1"/>
</dbReference>
<dbReference type="GO" id="GO:0006302">
    <property type="term" value="P:double-strand break repair"/>
    <property type="evidence" value="ECO:0007669"/>
    <property type="project" value="TreeGrafter"/>
</dbReference>
<protein>
    <submittedName>
        <fullName evidence="3">AAA domain-containing protein</fullName>
    </submittedName>
</protein>
<dbReference type="EMBL" id="FMZL01000003">
    <property type="protein sequence ID" value="SDC10846.1"/>
    <property type="molecule type" value="Genomic_DNA"/>
</dbReference>
<reference evidence="4" key="1">
    <citation type="submission" date="2016-10" db="EMBL/GenBank/DDBJ databases">
        <authorList>
            <person name="Varghese N."/>
            <person name="Submissions S."/>
        </authorList>
    </citation>
    <scope>NUCLEOTIDE SEQUENCE [LARGE SCALE GENOMIC DNA]</scope>
    <source>
        <strain evidence="4">DSM 22619</strain>
    </source>
</reference>
<evidence type="ECO:0000256" key="1">
    <source>
        <dbReference type="SAM" id="Coils"/>
    </source>
</evidence>
<feature type="coiled-coil region" evidence="1">
    <location>
        <begin position="722"/>
        <end position="749"/>
    </location>
</feature>
<dbReference type="PANTHER" id="PTHR32182:SF22">
    <property type="entry name" value="ATP-DEPENDENT ENDONUCLEASE, OLD FAMILY-RELATED"/>
    <property type="match status" value="1"/>
</dbReference>
<accession>A0A1G6IYJ0</accession>
<dbReference type="Proteomes" id="UP000198528">
    <property type="component" value="Unassembled WGS sequence"/>
</dbReference>
<evidence type="ECO:0000313" key="4">
    <source>
        <dbReference type="Proteomes" id="UP000198528"/>
    </source>
</evidence>
<dbReference type="PANTHER" id="PTHR32182">
    <property type="entry name" value="DNA REPLICATION AND REPAIR PROTEIN RECF"/>
    <property type="match status" value="1"/>
</dbReference>
<evidence type="ECO:0000313" key="3">
    <source>
        <dbReference type="EMBL" id="SDC10846.1"/>
    </source>
</evidence>
<evidence type="ECO:0000259" key="2">
    <source>
        <dbReference type="Pfam" id="PF13166"/>
    </source>
</evidence>
<dbReference type="InterPro" id="IPR027417">
    <property type="entry name" value="P-loop_NTPase"/>
</dbReference>
<keyword evidence="4" id="KW-1185">Reference proteome</keyword>
<gene>
    <name evidence="3" type="ORF">SAMN04487824_10394</name>
</gene>
<dbReference type="SUPFAM" id="SSF52540">
    <property type="entry name" value="P-loop containing nucleoside triphosphate hydrolases"/>
    <property type="match status" value="1"/>
</dbReference>
<organism evidence="3 4">
    <name type="scientific">Parafannyhessea umbonata</name>
    <dbReference type="NCBI Taxonomy" id="604330"/>
    <lineage>
        <taxon>Bacteria</taxon>
        <taxon>Bacillati</taxon>
        <taxon>Actinomycetota</taxon>
        <taxon>Coriobacteriia</taxon>
        <taxon>Coriobacteriales</taxon>
        <taxon>Atopobiaceae</taxon>
        <taxon>Parafannyhessea</taxon>
    </lineage>
</organism>
<dbReference type="GO" id="GO:0000731">
    <property type="term" value="P:DNA synthesis involved in DNA repair"/>
    <property type="evidence" value="ECO:0007669"/>
    <property type="project" value="TreeGrafter"/>
</dbReference>
<sequence>MEKQKLSLEEIISGWLSRQPKWYSQAMHLALRGEYSSEEIAALAAAACEEAGANLKAEEPITLAPYEQSDLASVGITSREVVLKSITAVNSVNAIKPGSELRFSSTGLTVIYGNNGSGKSGYSRIIRNASTSRSGPKNILSNVFEEKAVPSASFKATVNGHPNTFVWQADNDGYPIFPEISFFDSNCASQEISGRDNEVLYTPRIIGSLTRFSRLVSDVANRIQLASDQIKAVIGVSAVPVDLRDSKRITDLLASKDEAEATRLASAAAMDQKDKDRLLKLPQLIASDPSTLLPTLTRRRNELATMRNQLVGLYKCCQADFIQSYARAQVEESGAEKAATAARDLVRSSSMLDGVGNDVWKTLWEAARAYSDNVAFPKEKFPIAHQGALCPLCQQPLSEEASARMNTFEEYVRGAAEANLTNKRYALKKLVKQFTDAVASVKTGRSAVGMLNEASARESMDRLLRRLEGIDAMQEEQVLAELSVLTEEAGKSIRAEIVNLDAKIKAATESKNPEKVAQLKEELVDLKCRSWVADNKEILVSDAAKRAKKERLAAAIGTCNTRSISNLVSAVSKMEIVERMQESFTYELGRLRADKQPVSLTTHVKTGRQYQQIALEGTREAARNVLSEGEQKIVALAGFFALLDVTPGKSTVVLDDPITSLDHLWRKAVAKRIVEEAAIRPVVVFTHEPVFCNELSDLSLARDVPIAYRTVSRRGTSTGIVIEDLEWEARSVNERIKALRNEAVALRQREKAGDFRTDSELDEELRHCYSKLRSTWERAVEAVLLAGVVERGARQVHTQKLKQLIDISEEDIRTVDDNMSKCSLLTEAHDDPLTAPDAMPTIKDFEDDVKVLADWAKAVNKRR</sequence>
<proteinExistence type="predicted"/>
<name>A0A1G6IYJ0_9ACTN</name>
<feature type="domain" description="Protein CR006 P-loop" evidence="2">
    <location>
        <begin position="389"/>
        <end position="697"/>
    </location>
</feature>
<dbReference type="Gene3D" id="3.40.50.300">
    <property type="entry name" value="P-loop containing nucleotide triphosphate hydrolases"/>
    <property type="match status" value="1"/>
</dbReference>
<dbReference type="AlphaFoldDB" id="A0A1G6IYJ0"/>
<keyword evidence="1" id="KW-0175">Coiled coil</keyword>